<comment type="caution">
    <text evidence="7">The sequence shown here is derived from an EMBL/GenBank/DDBJ whole genome shotgun (WGS) entry which is preliminary data.</text>
</comment>
<dbReference type="EMBL" id="JAWXYB010000018">
    <property type="protein sequence ID" value="MDX5931563.1"/>
    <property type="molecule type" value="Genomic_DNA"/>
</dbReference>
<evidence type="ECO:0000256" key="5">
    <source>
        <dbReference type="ARBA" id="ARBA00022898"/>
    </source>
</evidence>
<dbReference type="InterPro" id="IPR015424">
    <property type="entry name" value="PyrdxlP-dep_Trfase"/>
</dbReference>
<name>A0AAW9DT91_ACIAO</name>
<dbReference type="InterPro" id="IPR015422">
    <property type="entry name" value="PyrdxlP-dep_Trfase_small"/>
</dbReference>
<organism evidence="7 8">
    <name type="scientific">Acidiphilium acidophilum</name>
    <name type="common">Thiobacillus acidophilus</name>
    <dbReference type="NCBI Taxonomy" id="76588"/>
    <lineage>
        <taxon>Bacteria</taxon>
        <taxon>Pseudomonadati</taxon>
        <taxon>Pseudomonadota</taxon>
        <taxon>Alphaproteobacteria</taxon>
        <taxon>Acetobacterales</taxon>
        <taxon>Acidocellaceae</taxon>
        <taxon>Acidiphilium</taxon>
    </lineage>
</organism>
<dbReference type="PROSITE" id="PS00600">
    <property type="entry name" value="AA_TRANSFER_CLASS_3"/>
    <property type="match status" value="1"/>
</dbReference>
<evidence type="ECO:0000256" key="6">
    <source>
        <dbReference type="RuleBase" id="RU003560"/>
    </source>
</evidence>
<evidence type="ECO:0000256" key="1">
    <source>
        <dbReference type="ARBA" id="ARBA00001933"/>
    </source>
</evidence>
<reference evidence="7 8" key="1">
    <citation type="submission" date="2023-11" db="EMBL/GenBank/DDBJ databases">
        <title>MicrobeMod: A computational toolkit for identifying prokaryotic methylation and restriction-modification with nanopore sequencing.</title>
        <authorList>
            <person name="Crits-Christoph A."/>
            <person name="Kang S.C."/>
            <person name="Lee H."/>
            <person name="Ostrov N."/>
        </authorList>
    </citation>
    <scope>NUCLEOTIDE SEQUENCE [LARGE SCALE GENOMIC DNA]</scope>
    <source>
        <strain evidence="7 8">DSMZ 700</strain>
    </source>
</reference>
<evidence type="ECO:0000256" key="2">
    <source>
        <dbReference type="ARBA" id="ARBA00008954"/>
    </source>
</evidence>
<dbReference type="Pfam" id="PF00202">
    <property type="entry name" value="Aminotran_3"/>
    <property type="match status" value="1"/>
</dbReference>
<accession>A0AAW9DT91</accession>
<dbReference type="GO" id="GO:0008483">
    <property type="term" value="F:transaminase activity"/>
    <property type="evidence" value="ECO:0007669"/>
    <property type="project" value="UniProtKB-KW"/>
</dbReference>
<dbReference type="InterPro" id="IPR005814">
    <property type="entry name" value="Aminotrans_3"/>
</dbReference>
<dbReference type="PANTHER" id="PTHR43094:SF1">
    <property type="entry name" value="AMINOTRANSFERASE CLASS-III"/>
    <property type="match status" value="1"/>
</dbReference>
<dbReference type="SUPFAM" id="SSF53383">
    <property type="entry name" value="PLP-dependent transferases"/>
    <property type="match status" value="1"/>
</dbReference>
<dbReference type="GO" id="GO:0030170">
    <property type="term" value="F:pyridoxal phosphate binding"/>
    <property type="evidence" value="ECO:0007669"/>
    <property type="project" value="InterPro"/>
</dbReference>
<evidence type="ECO:0000313" key="8">
    <source>
        <dbReference type="Proteomes" id="UP001279553"/>
    </source>
</evidence>
<evidence type="ECO:0000313" key="7">
    <source>
        <dbReference type="EMBL" id="MDX5931563.1"/>
    </source>
</evidence>
<dbReference type="InterPro" id="IPR015421">
    <property type="entry name" value="PyrdxlP-dep_Trfase_major"/>
</dbReference>
<dbReference type="RefSeq" id="WP_319614467.1">
    <property type="nucleotide sequence ID" value="NZ_JAWXYB010000018.1"/>
</dbReference>
<dbReference type="PANTHER" id="PTHR43094">
    <property type="entry name" value="AMINOTRANSFERASE"/>
    <property type="match status" value="1"/>
</dbReference>
<dbReference type="Gene3D" id="3.90.1150.10">
    <property type="entry name" value="Aspartate Aminotransferase, domain 1"/>
    <property type="match status" value="1"/>
</dbReference>
<dbReference type="Gene3D" id="3.40.640.10">
    <property type="entry name" value="Type I PLP-dependent aspartate aminotransferase-like (Major domain)"/>
    <property type="match status" value="1"/>
</dbReference>
<evidence type="ECO:0000256" key="3">
    <source>
        <dbReference type="ARBA" id="ARBA00022576"/>
    </source>
</evidence>
<dbReference type="InterPro" id="IPR049704">
    <property type="entry name" value="Aminotrans_3_PPA_site"/>
</dbReference>
<dbReference type="AlphaFoldDB" id="A0AAW9DT91"/>
<dbReference type="CDD" id="cd00610">
    <property type="entry name" value="OAT_like"/>
    <property type="match status" value="1"/>
</dbReference>
<sequence>MSQAAARFNDPLIHHWMPFTANKQFQDAPRIIARAEGVHYWNTAGDKLLDSVSGLYTTPAGHGRREIREAVTRQLEELDYAPPFQFGVPGTFRLAHELAQMLPAGLNRVFFAGSGSEAVESALKVAIQYHRVRGQGQRQRFVGRARGYHGVNFAGWSVGGMVKNRDAFGLGLPGVSHMRHTHIEPNRFVMGQGDHGGVDLADDLQRMVDLHGGDTIAACIVEPIAGSTGVLVPPKGYLERLRAICDQHGILLIFDEVICGFGRTGHPFAADAFGVTPDLMTMAKAITNGNIPMAAIAIRQDIQQAILDAAGPDAIEFFHGYTYSGHPVACAAALATLKIYRDDDLFARGAALVPKFLERIASLRDIPIVTDTRGFGLLGAVDLATDGAPGKRGFAVLRRAFESGLVLRVASDTVILSPMFITTDDQLDEMFTLLRKILAAV</sequence>
<keyword evidence="4" id="KW-0808">Transferase</keyword>
<comment type="similarity">
    <text evidence="2 6">Belongs to the class-III pyridoxal-phosphate-dependent aminotransferase family.</text>
</comment>
<comment type="cofactor">
    <cofactor evidence="1">
        <name>pyridoxal 5'-phosphate</name>
        <dbReference type="ChEBI" id="CHEBI:597326"/>
    </cofactor>
</comment>
<evidence type="ECO:0000256" key="4">
    <source>
        <dbReference type="ARBA" id="ARBA00022679"/>
    </source>
</evidence>
<keyword evidence="8" id="KW-1185">Reference proteome</keyword>
<keyword evidence="5 6" id="KW-0663">Pyridoxal phosphate</keyword>
<dbReference type="FunFam" id="3.40.640.10:FF:000014">
    <property type="entry name" value="Adenosylmethionine-8-amino-7-oxononanoate aminotransferase, probable"/>
    <property type="match status" value="1"/>
</dbReference>
<protein>
    <submittedName>
        <fullName evidence="7">Aspartate aminotransferase family protein</fullName>
    </submittedName>
</protein>
<proteinExistence type="inferred from homology"/>
<keyword evidence="3 7" id="KW-0032">Aminotransferase</keyword>
<gene>
    <name evidence="7" type="ORF">SIL87_12375</name>
</gene>
<dbReference type="Proteomes" id="UP001279553">
    <property type="component" value="Unassembled WGS sequence"/>
</dbReference>